<dbReference type="Proteomes" id="UP001378960">
    <property type="component" value="Unassembled WGS sequence"/>
</dbReference>
<comment type="caution">
    <text evidence="3">The sequence shown here is derived from an EMBL/GenBank/DDBJ whole genome shotgun (WGS) entry which is preliminary data.</text>
</comment>
<feature type="coiled-coil region" evidence="1">
    <location>
        <begin position="187"/>
        <end position="258"/>
    </location>
</feature>
<feature type="compositionally biased region" description="Low complexity" evidence="2">
    <location>
        <begin position="131"/>
        <end position="140"/>
    </location>
</feature>
<keyword evidence="1" id="KW-0175">Coiled coil</keyword>
<evidence type="ECO:0000256" key="1">
    <source>
        <dbReference type="SAM" id="Coils"/>
    </source>
</evidence>
<feature type="compositionally biased region" description="Basic and acidic residues" evidence="2">
    <location>
        <begin position="569"/>
        <end position="601"/>
    </location>
</feature>
<feature type="compositionally biased region" description="Basic and acidic residues" evidence="2">
    <location>
        <begin position="320"/>
        <end position="341"/>
    </location>
</feature>
<feature type="region of interest" description="Disordered" evidence="2">
    <location>
        <begin position="101"/>
        <end position="140"/>
    </location>
</feature>
<feature type="region of interest" description="Disordered" evidence="2">
    <location>
        <begin position="1"/>
        <end position="27"/>
    </location>
</feature>
<feature type="compositionally biased region" description="Polar residues" evidence="2">
    <location>
        <begin position="299"/>
        <end position="316"/>
    </location>
</feature>
<feature type="compositionally biased region" description="Basic residues" evidence="2">
    <location>
        <begin position="647"/>
        <end position="658"/>
    </location>
</feature>
<accession>A0AAV5RCL7</accession>
<feature type="compositionally biased region" description="Basic and acidic residues" evidence="2">
    <location>
        <begin position="754"/>
        <end position="763"/>
    </location>
</feature>
<evidence type="ECO:0000256" key="2">
    <source>
        <dbReference type="SAM" id="MobiDB-lite"/>
    </source>
</evidence>
<name>A0AAV5RCL7_PICKL</name>
<feature type="region of interest" description="Disordered" evidence="2">
    <location>
        <begin position="553"/>
        <end position="669"/>
    </location>
</feature>
<feature type="region of interest" description="Disordered" evidence="2">
    <location>
        <begin position="43"/>
        <end position="88"/>
    </location>
</feature>
<feature type="compositionally biased region" description="Low complexity" evidence="2">
    <location>
        <begin position="343"/>
        <end position="356"/>
    </location>
</feature>
<feature type="compositionally biased region" description="Acidic residues" evidence="2">
    <location>
        <begin position="764"/>
        <end position="777"/>
    </location>
</feature>
<evidence type="ECO:0000313" key="3">
    <source>
        <dbReference type="EMBL" id="GMM48996.1"/>
    </source>
</evidence>
<protein>
    <recommendedName>
        <fullName evidence="5">Zn(2)-C6 fungal-type domain-containing protein</fullName>
    </recommendedName>
</protein>
<feature type="compositionally biased region" description="Polar residues" evidence="2">
    <location>
        <begin position="114"/>
        <end position="130"/>
    </location>
</feature>
<feature type="region of interest" description="Disordered" evidence="2">
    <location>
        <begin position="686"/>
        <end position="716"/>
    </location>
</feature>
<feature type="compositionally biased region" description="Acidic residues" evidence="2">
    <location>
        <begin position="602"/>
        <end position="617"/>
    </location>
</feature>
<evidence type="ECO:0008006" key="5">
    <source>
        <dbReference type="Google" id="ProtNLM"/>
    </source>
</evidence>
<feature type="region of interest" description="Disordered" evidence="2">
    <location>
        <begin position="754"/>
        <end position="777"/>
    </location>
</feature>
<feature type="compositionally biased region" description="Acidic residues" evidence="2">
    <location>
        <begin position="624"/>
        <end position="640"/>
    </location>
</feature>
<feature type="region of interest" description="Disordered" evidence="2">
    <location>
        <begin position="284"/>
        <end position="358"/>
    </location>
</feature>
<reference evidence="3 4" key="1">
    <citation type="journal article" date="2023" name="Elife">
        <title>Identification of key yeast species and microbe-microbe interactions impacting larval growth of Drosophila in the wild.</title>
        <authorList>
            <person name="Mure A."/>
            <person name="Sugiura Y."/>
            <person name="Maeda R."/>
            <person name="Honda K."/>
            <person name="Sakurai N."/>
            <person name="Takahashi Y."/>
            <person name="Watada M."/>
            <person name="Katoh T."/>
            <person name="Gotoh A."/>
            <person name="Gotoh Y."/>
            <person name="Taniguchi I."/>
            <person name="Nakamura K."/>
            <person name="Hayashi T."/>
            <person name="Katayama T."/>
            <person name="Uemura T."/>
            <person name="Hattori Y."/>
        </authorList>
    </citation>
    <scope>NUCLEOTIDE SEQUENCE [LARGE SCALE GENOMIC DNA]</scope>
    <source>
        <strain evidence="3 4">PK-24</strain>
    </source>
</reference>
<gene>
    <name evidence="3" type="ORF">DAPK24_055940</name>
</gene>
<organism evidence="3 4">
    <name type="scientific">Pichia kluyveri</name>
    <name type="common">Yeast</name>
    <dbReference type="NCBI Taxonomy" id="36015"/>
    <lineage>
        <taxon>Eukaryota</taxon>
        <taxon>Fungi</taxon>
        <taxon>Dikarya</taxon>
        <taxon>Ascomycota</taxon>
        <taxon>Saccharomycotina</taxon>
        <taxon>Pichiomycetes</taxon>
        <taxon>Pichiales</taxon>
        <taxon>Pichiaceae</taxon>
        <taxon>Pichia</taxon>
    </lineage>
</organism>
<sequence length="777" mass="88698">MLSKRKRNTHEEESKSPASSIFNPIIKRSRITRSTYGSAAELPIVLDSESDSDSQSDSTSNLENETDITTDSEIIRSRNTRSTRNKNTNIYKNTDISIDSDNDALLSGRKKSRPNTPKKSSNINSTVTPPSSASSNISTSLNSTKKSLKKDILNPLHLDKAILNLAVKNSLKDIKLNNEKNLVTNDKEEEKIMNDKTLEKIKELEKLEKLKNEKVGKVEKVKEVEKVEKAEKAEKTEKAEKVEKVEEVVEKAENVEQVEKVEKIEKVVDTSKVDKGEEVAKTIPNKESEVVKSPKKQQHPNSLANLTQNKAKSNLANDNTIKDTKDIKDIKESNKADEHNLETNSPTTPTNPITQNDKLATNNNSIAEIQTVKLKISRNKLKNPDKYETQKSIEKLISSRLQKSAKNYHDSNPELNTSIPISTLKLNFDKRDKRLQSLKTSSIDKIHNKIDKIDKHEKFDKIDKIGKIGKIGKIDKIEKPVVFDPTTHKSYKDIYSTSCISCTKKGRGDYCNRQQPCDICVGKRLRKCYYPPDAEIVIHGVLKKSLRNNNRQDNFIDKNLKNNNSSTSKNDKENNMDRIVRLNLRLGKDPKKVKSNKRFEESETEEESDSSSSDDSEDNKNNADSEDNETEEFSSDDDGYYYDHPTRNGKKYRYKYSSRKSSSPRDNFEKAQKLLKELEFEKRDVDVYSEGKRRRAATRGNYFIPSDPDNDSDDDGYAAAEARNEQIILSEDEEERRMLRGELDMEYVNNLRRERDKKVKPIEASDESSGEDDMFFG</sequence>
<proteinExistence type="predicted"/>
<dbReference type="AlphaFoldDB" id="A0AAV5RCL7"/>
<dbReference type="EMBL" id="BTGB01000009">
    <property type="protein sequence ID" value="GMM48996.1"/>
    <property type="molecule type" value="Genomic_DNA"/>
</dbReference>
<evidence type="ECO:0000313" key="4">
    <source>
        <dbReference type="Proteomes" id="UP001378960"/>
    </source>
</evidence>
<keyword evidence="4" id="KW-1185">Reference proteome</keyword>